<feature type="transmembrane region" description="Helical" evidence="1">
    <location>
        <begin position="331"/>
        <end position="352"/>
    </location>
</feature>
<dbReference type="Proteomes" id="UP000010716">
    <property type="component" value="Unassembled WGS sequence"/>
</dbReference>
<dbReference type="OrthoDB" id="1645614at2"/>
<organism evidence="3 5">
    <name type="scientific">Caldalkalibacillus thermarum (strain TA2.A1)</name>
    <dbReference type="NCBI Taxonomy" id="986075"/>
    <lineage>
        <taxon>Bacteria</taxon>
        <taxon>Bacillati</taxon>
        <taxon>Bacillota</taxon>
        <taxon>Bacilli</taxon>
        <taxon>Bacillales</taxon>
        <taxon>Bacillaceae</taxon>
        <taxon>Caldalkalibacillus</taxon>
    </lineage>
</organism>
<feature type="transmembrane region" description="Helical" evidence="1">
    <location>
        <begin position="252"/>
        <end position="277"/>
    </location>
</feature>
<feature type="transmembrane region" description="Helical" evidence="1">
    <location>
        <begin position="12"/>
        <end position="29"/>
    </location>
</feature>
<reference evidence="3 5" key="1">
    <citation type="journal article" date="2011" name="J. Bacteriol.">
        <title>Draft genome sequence of the thermoalkaliphilic Caldalkalibacillus thermarum strain TA2.A1.</title>
        <authorList>
            <person name="Kalamorz F."/>
            <person name="Keis S."/>
            <person name="McMillan D.G."/>
            <person name="Olsson K."/>
            <person name="Stanton J.A."/>
            <person name="Stockwell P."/>
            <person name="Black M.A."/>
            <person name="Klingeman D.M."/>
            <person name="Land M.L."/>
            <person name="Han C.S."/>
            <person name="Martin S.L."/>
            <person name="Becher S.A."/>
            <person name="Peddie C.J."/>
            <person name="Morgan H.W."/>
            <person name="Matthies D."/>
            <person name="Preiss L."/>
            <person name="Meier T."/>
            <person name="Brown S.D."/>
            <person name="Cook G.M."/>
        </authorList>
    </citation>
    <scope>NUCLEOTIDE SEQUENCE [LARGE SCALE GENOMIC DNA]</scope>
    <source>
        <strain evidence="3 5">TA2.A1</strain>
    </source>
</reference>
<feature type="transmembrane region" description="Helical" evidence="1">
    <location>
        <begin position="383"/>
        <end position="405"/>
    </location>
</feature>
<evidence type="ECO:0000313" key="3">
    <source>
        <dbReference type="EMBL" id="EGL83203.1"/>
    </source>
</evidence>
<feature type="transmembrane region" description="Helical" evidence="1">
    <location>
        <begin position="224"/>
        <end position="245"/>
    </location>
</feature>
<reference evidence="4" key="3">
    <citation type="submission" date="2021-08" db="EMBL/GenBank/DDBJ databases">
        <authorList>
            <person name="de Jong S."/>
            <person name="van den Broek M."/>
            <person name="Merkel A."/>
            <person name="de la Torre Cortes P."/>
            <person name="Kalamorz F."/>
            <person name="Cook G."/>
            <person name="van Loosdrecht M."/>
            <person name="McMillan D."/>
        </authorList>
    </citation>
    <scope>NUCLEOTIDE SEQUENCE</scope>
    <source>
        <strain evidence="4">TA2.A1</strain>
    </source>
</reference>
<keyword evidence="1" id="KW-0472">Membrane</keyword>
<dbReference type="InterPro" id="IPR011642">
    <property type="entry name" value="Gate_dom"/>
</dbReference>
<feature type="transmembrane region" description="Helical" evidence="1">
    <location>
        <begin position="297"/>
        <end position="319"/>
    </location>
</feature>
<feature type="transmembrane region" description="Helical" evidence="1">
    <location>
        <begin position="122"/>
        <end position="143"/>
    </location>
</feature>
<dbReference type="NCBIfam" id="TIGR02871">
    <property type="entry name" value="spore_ylbJ"/>
    <property type="match status" value="1"/>
</dbReference>
<feature type="domain" description="Nucleoside transporter/FeoB GTPase Gate" evidence="2">
    <location>
        <begin position="44"/>
        <end position="135"/>
    </location>
</feature>
<dbReference type="KEGG" id="cthu:HUR95_12585"/>
<evidence type="ECO:0000313" key="5">
    <source>
        <dbReference type="Proteomes" id="UP000010716"/>
    </source>
</evidence>
<dbReference type="RefSeq" id="WP_007504147.1">
    <property type="nucleotide sequence ID" value="NZ_AFCE01000120.1"/>
</dbReference>
<protein>
    <submittedName>
        <fullName evidence="3">Sporulation integral membrane protein YlbJ</fullName>
    </submittedName>
</protein>
<proteinExistence type="predicted"/>
<feature type="transmembrane region" description="Helical" evidence="1">
    <location>
        <begin position="79"/>
        <end position="102"/>
    </location>
</feature>
<dbReference type="InterPro" id="IPR014226">
    <property type="entry name" value="Spore_IM_YlbJ"/>
</dbReference>
<gene>
    <name evidence="4" type="primary">ylbJ</name>
    <name evidence="3" type="ORF">CathTA2_1262</name>
    <name evidence="4" type="ORF">HUR95_12585</name>
</gene>
<sequence length="414" mass="45557">MHRAAYVKTGCMALFSLVLVVSIISFPQHSFEASLRGLTIWWEVVFPALLPFFITSELLMGFGVVHFLGVFLEPCMRPLFRVPGVGGFVFSMGIASGYPMGAKLTVHLREHELITRSEGERLVSLTSTSGPLFMVGAVAVGFFHDVRLGMIIALAHYLSAICVGLIMRFHDCHEPRPTTEKPRSYFPHNNHNILYRALQAMHRARVKDGRTIGKLMGDAVTSSIQTLLLIGGFIIMFSVIINLLHILGINKVLAFFFTLFLFPLGVEPALIHALMAGLFEITLGAQMASEAGEAVPLVHKVAIASAIIAWSGLSVHAQVASMLAKTDIRYLPYLFARLIHAILACAWTYILWKPLLPLLSHVSLPAIAQGEPSSVTVWSNSHLFVLSTLLMAGLLVIMLCLMSVAQLQVKKRQF</sequence>
<name>F5L649_CALTT</name>
<accession>F5L649</accession>
<keyword evidence="1" id="KW-1133">Transmembrane helix</keyword>
<feature type="transmembrane region" description="Helical" evidence="1">
    <location>
        <begin position="150"/>
        <end position="169"/>
    </location>
</feature>
<reference evidence="4 6" key="2">
    <citation type="journal article" date="2020" name="Extremophiles">
        <title>Genomic analysis of Caldalkalibacillus thermarum TA2.A1 reveals aerobic alkaliphilic metabolism and evolutionary hallmarks linking alkaliphilic bacteria and plant life.</title>
        <authorList>
            <person name="de Jong S.I."/>
            <person name="van den Broek M.A."/>
            <person name="Merkel A.Y."/>
            <person name="de la Torre Cortes P."/>
            <person name="Kalamorz F."/>
            <person name="Cook G.M."/>
            <person name="van Loosdrecht M.C.M."/>
            <person name="McMillan D.G.G."/>
        </authorList>
    </citation>
    <scope>NUCLEOTIDE SEQUENCE [LARGE SCALE GENOMIC DNA]</scope>
    <source>
        <strain evidence="4 6">TA2.A1</strain>
    </source>
</reference>
<feature type="transmembrane region" description="Helical" evidence="1">
    <location>
        <begin position="49"/>
        <end position="72"/>
    </location>
</feature>
<keyword evidence="6" id="KW-1185">Reference proteome</keyword>
<dbReference type="AlphaFoldDB" id="F5L649"/>
<dbReference type="Proteomes" id="UP000825179">
    <property type="component" value="Chromosome"/>
</dbReference>
<evidence type="ECO:0000313" key="4">
    <source>
        <dbReference type="EMBL" id="QZT33136.1"/>
    </source>
</evidence>
<dbReference type="EMBL" id="AFCE01000120">
    <property type="protein sequence ID" value="EGL83203.1"/>
    <property type="molecule type" value="Genomic_DNA"/>
</dbReference>
<evidence type="ECO:0000259" key="2">
    <source>
        <dbReference type="Pfam" id="PF07670"/>
    </source>
</evidence>
<evidence type="ECO:0000256" key="1">
    <source>
        <dbReference type="SAM" id="Phobius"/>
    </source>
</evidence>
<evidence type="ECO:0000313" key="6">
    <source>
        <dbReference type="Proteomes" id="UP000825179"/>
    </source>
</evidence>
<dbReference type="Pfam" id="PF07670">
    <property type="entry name" value="Gate"/>
    <property type="match status" value="1"/>
</dbReference>
<dbReference type="eggNOG" id="COG3314">
    <property type="taxonomic scope" value="Bacteria"/>
</dbReference>
<dbReference type="EMBL" id="CP082237">
    <property type="protein sequence ID" value="QZT33136.1"/>
    <property type="molecule type" value="Genomic_DNA"/>
</dbReference>
<keyword evidence="1" id="KW-0812">Transmembrane</keyword>